<dbReference type="PANTHER" id="PTHR14856">
    <property type="entry name" value="PQ-LOOP REPEAT-CONTAINING PROTEIN 1-LIKE PROTEIN"/>
    <property type="match status" value="1"/>
</dbReference>
<keyword evidence="3 5" id="KW-1133">Transmembrane helix</keyword>
<evidence type="ECO:0000313" key="7">
    <source>
        <dbReference type="Proteomes" id="UP000007796"/>
    </source>
</evidence>
<organism evidence="7">
    <name type="scientific">Grosmannia clavigera (strain kw1407 / UAMH 11150)</name>
    <name type="common">Blue stain fungus</name>
    <name type="synonym">Graphiocladiella clavigera</name>
    <dbReference type="NCBI Taxonomy" id="655863"/>
    <lineage>
        <taxon>Eukaryota</taxon>
        <taxon>Fungi</taxon>
        <taxon>Dikarya</taxon>
        <taxon>Ascomycota</taxon>
        <taxon>Pezizomycotina</taxon>
        <taxon>Sordariomycetes</taxon>
        <taxon>Sordariomycetidae</taxon>
        <taxon>Ophiostomatales</taxon>
        <taxon>Ophiostomataceae</taxon>
        <taxon>Leptographium</taxon>
    </lineage>
</organism>
<dbReference type="GO" id="GO:0005768">
    <property type="term" value="C:endosome"/>
    <property type="evidence" value="ECO:0007669"/>
    <property type="project" value="TreeGrafter"/>
</dbReference>
<protein>
    <submittedName>
        <fullName evidence="6">Pq loop repeat protein</fullName>
    </submittedName>
</protein>
<evidence type="ECO:0000256" key="5">
    <source>
        <dbReference type="SAM" id="Phobius"/>
    </source>
</evidence>
<feature type="transmembrane region" description="Helical" evidence="5">
    <location>
        <begin position="6"/>
        <end position="25"/>
    </location>
</feature>
<dbReference type="GO" id="GO:0005829">
    <property type="term" value="C:cytosol"/>
    <property type="evidence" value="ECO:0007669"/>
    <property type="project" value="GOC"/>
</dbReference>
<dbReference type="InParanoid" id="F0XLK5"/>
<keyword evidence="7" id="KW-1185">Reference proteome</keyword>
<feature type="transmembrane region" description="Helical" evidence="5">
    <location>
        <begin position="136"/>
        <end position="157"/>
    </location>
</feature>
<dbReference type="GO" id="GO:0042147">
    <property type="term" value="P:retrograde transport, endosome to Golgi"/>
    <property type="evidence" value="ECO:0007669"/>
    <property type="project" value="TreeGrafter"/>
</dbReference>
<keyword evidence="4 5" id="KW-0472">Membrane</keyword>
<name>F0XLK5_GROCL</name>
<dbReference type="InterPro" id="IPR006603">
    <property type="entry name" value="PQ-loop_rpt"/>
</dbReference>
<proteinExistence type="predicted"/>
<dbReference type="EMBL" id="GL629794">
    <property type="protein sequence ID" value="EFX01242.1"/>
    <property type="molecule type" value="Genomic_DNA"/>
</dbReference>
<evidence type="ECO:0000313" key="6">
    <source>
        <dbReference type="EMBL" id="EFX01242.1"/>
    </source>
</evidence>
<dbReference type="GO" id="GO:0016020">
    <property type="term" value="C:membrane"/>
    <property type="evidence" value="ECO:0007669"/>
    <property type="project" value="UniProtKB-SubCell"/>
</dbReference>
<evidence type="ECO:0000256" key="4">
    <source>
        <dbReference type="ARBA" id="ARBA00023136"/>
    </source>
</evidence>
<keyword evidence="2 5" id="KW-0812">Transmembrane</keyword>
<dbReference type="FunCoup" id="F0XLK5">
    <property type="interactions" value="28"/>
</dbReference>
<evidence type="ECO:0000256" key="2">
    <source>
        <dbReference type="ARBA" id="ARBA00022692"/>
    </source>
</evidence>
<dbReference type="AlphaFoldDB" id="F0XLK5"/>
<evidence type="ECO:0000256" key="1">
    <source>
        <dbReference type="ARBA" id="ARBA00004141"/>
    </source>
</evidence>
<dbReference type="RefSeq" id="XP_014170724.1">
    <property type="nucleotide sequence ID" value="XM_014315249.1"/>
</dbReference>
<dbReference type="STRING" id="655863.F0XLK5"/>
<comment type="subcellular location">
    <subcellularLocation>
        <location evidence="1">Membrane</location>
        <topology evidence="1">Multi-pass membrane protein</topology>
    </subcellularLocation>
</comment>
<gene>
    <name evidence="6" type="ORF">CMQ_6184</name>
</gene>
<dbReference type="GO" id="GO:0045332">
    <property type="term" value="P:phospholipid translocation"/>
    <property type="evidence" value="ECO:0007669"/>
    <property type="project" value="TreeGrafter"/>
</dbReference>
<reference evidence="6 7" key="1">
    <citation type="journal article" date="2011" name="Proc. Natl. Acad. Sci. U.S.A.">
        <title>Genome and transcriptome analyses of the mountain pine beetle-fungal symbiont Grosmannia clavigera, a lodgepole pine pathogen.</title>
        <authorList>
            <person name="DiGuistini S."/>
            <person name="Wang Y."/>
            <person name="Liao N.Y."/>
            <person name="Taylor G."/>
            <person name="Tanguay P."/>
            <person name="Feau N."/>
            <person name="Henrissat B."/>
            <person name="Chan S.K."/>
            <person name="Hesse-Orce U."/>
            <person name="Alamouti S.M."/>
            <person name="Tsui C.K.M."/>
            <person name="Docking R.T."/>
            <person name="Levasseur A."/>
            <person name="Haridas S."/>
            <person name="Robertson G."/>
            <person name="Birol I."/>
            <person name="Holt R.A."/>
            <person name="Marra M.A."/>
            <person name="Hamelin R.C."/>
            <person name="Hirst M."/>
            <person name="Jones S.J.M."/>
            <person name="Bohlmann J."/>
            <person name="Breuil C."/>
        </authorList>
    </citation>
    <scope>NUCLEOTIDE SEQUENCE [LARGE SCALE GENOMIC DNA]</scope>
    <source>
        <strain evidence="7">kw1407 / UAMH 11150</strain>
    </source>
</reference>
<feature type="transmembrane region" description="Helical" evidence="5">
    <location>
        <begin position="37"/>
        <end position="60"/>
    </location>
</feature>
<dbReference type="HOGENOM" id="CLU_049047_3_0_1"/>
<dbReference type="InterPro" id="IPR052241">
    <property type="entry name" value="SLC66/Scramblase_ANY1"/>
</dbReference>
<dbReference type="GO" id="GO:0005802">
    <property type="term" value="C:trans-Golgi network"/>
    <property type="evidence" value="ECO:0007669"/>
    <property type="project" value="TreeGrafter"/>
</dbReference>
<sequence length="261" mass="28533">MGWLTAVTGYAAPVFLMMSPLLSYGDQVVSMHRNCSSAGFSLDIPLIMLVASILRIFYYPGAHFDVALLIQSCIMVAVQVLLLKVALDHRPAPSSKGGEGALPFAGLEPGKHSSSGGGIFAKRPYNFWQWRSQKPYWHFLLCMFVTCVVLELVLSLFPAVYPAYSALIGYVGLSVEATLPLPQIRANAQARSCRGFRPSVLIPWSFKLCGLFQATCDAILALQYFVYGNGAGDLVSIQLKDRDRDDWPASAATTPVTDKVF</sequence>
<accession>F0XLK5</accession>
<dbReference type="Proteomes" id="UP000007796">
    <property type="component" value="Unassembled WGS sequence"/>
</dbReference>
<evidence type="ECO:0000256" key="3">
    <source>
        <dbReference type="ARBA" id="ARBA00022989"/>
    </source>
</evidence>
<dbReference type="Pfam" id="PF04193">
    <property type="entry name" value="PQ-loop"/>
    <property type="match status" value="1"/>
</dbReference>
<feature type="transmembrane region" description="Helical" evidence="5">
    <location>
        <begin position="66"/>
        <end position="87"/>
    </location>
</feature>
<dbReference type="OrthoDB" id="292213at2759"/>
<dbReference type="eggNOG" id="KOG2913">
    <property type="taxonomic scope" value="Eukaryota"/>
</dbReference>
<dbReference type="GeneID" id="25979589"/>
<dbReference type="PANTHER" id="PTHR14856:SF9">
    <property type="entry name" value="PQ-LOOP REPEAT-CONTAINING PROTEIN 1"/>
    <property type="match status" value="1"/>
</dbReference>